<dbReference type="EMBL" id="BLXT01003625">
    <property type="protein sequence ID" value="GFO02783.1"/>
    <property type="molecule type" value="Genomic_DNA"/>
</dbReference>
<dbReference type="Proteomes" id="UP000735302">
    <property type="component" value="Unassembled WGS sequence"/>
</dbReference>
<protein>
    <submittedName>
        <fullName evidence="1">Uncharacterized protein</fullName>
    </submittedName>
</protein>
<sequence>MNEEDKAFYIIRFLTGGSSMLQAVTYQGFVGREGSREQTEGRPDLYYWGLLTRQTRAQLVRQRSGRSCNADATYARLSRNFMSKLYLHLARKRCYIHYAALFGIFRFYG</sequence>
<proteinExistence type="predicted"/>
<gene>
    <name evidence="1" type="ORF">PoB_002928800</name>
</gene>
<reference evidence="1 2" key="1">
    <citation type="journal article" date="2021" name="Elife">
        <title>Chloroplast acquisition without the gene transfer in kleptoplastic sea slugs, Plakobranchus ocellatus.</title>
        <authorList>
            <person name="Maeda T."/>
            <person name="Takahashi S."/>
            <person name="Yoshida T."/>
            <person name="Shimamura S."/>
            <person name="Takaki Y."/>
            <person name="Nagai Y."/>
            <person name="Toyoda A."/>
            <person name="Suzuki Y."/>
            <person name="Arimoto A."/>
            <person name="Ishii H."/>
            <person name="Satoh N."/>
            <person name="Nishiyama T."/>
            <person name="Hasebe M."/>
            <person name="Maruyama T."/>
            <person name="Minagawa J."/>
            <person name="Obokata J."/>
            <person name="Shigenobu S."/>
        </authorList>
    </citation>
    <scope>NUCLEOTIDE SEQUENCE [LARGE SCALE GENOMIC DNA]</scope>
</reference>
<accession>A0AAV4A6F1</accession>
<evidence type="ECO:0000313" key="1">
    <source>
        <dbReference type="EMBL" id="GFO02783.1"/>
    </source>
</evidence>
<comment type="caution">
    <text evidence="1">The sequence shown here is derived from an EMBL/GenBank/DDBJ whole genome shotgun (WGS) entry which is preliminary data.</text>
</comment>
<dbReference type="AlphaFoldDB" id="A0AAV4A6F1"/>
<organism evidence="1 2">
    <name type="scientific">Plakobranchus ocellatus</name>
    <dbReference type="NCBI Taxonomy" id="259542"/>
    <lineage>
        <taxon>Eukaryota</taxon>
        <taxon>Metazoa</taxon>
        <taxon>Spiralia</taxon>
        <taxon>Lophotrochozoa</taxon>
        <taxon>Mollusca</taxon>
        <taxon>Gastropoda</taxon>
        <taxon>Heterobranchia</taxon>
        <taxon>Euthyneura</taxon>
        <taxon>Panpulmonata</taxon>
        <taxon>Sacoglossa</taxon>
        <taxon>Placobranchoidea</taxon>
        <taxon>Plakobranchidae</taxon>
        <taxon>Plakobranchus</taxon>
    </lineage>
</organism>
<keyword evidence="2" id="KW-1185">Reference proteome</keyword>
<evidence type="ECO:0000313" key="2">
    <source>
        <dbReference type="Proteomes" id="UP000735302"/>
    </source>
</evidence>
<name>A0AAV4A6F1_9GAST</name>